<keyword evidence="1" id="KW-1133">Transmembrane helix</keyword>
<feature type="transmembrane region" description="Helical" evidence="1">
    <location>
        <begin position="56"/>
        <end position="75"/>
    </location>
</feature>
<protein>
    <recommendedName>
        <fullName evidence="4">DUF1097 domain-containing protein</fullName>
    </recommendedName>
</protein>
<proteinExistence type="predicted"/>
<name>A0A1G2L6S8_9BACT</name>
<keyword evidence="1" id="KW-0812">Transmembrane</keyword>
<dbReference type="Pfam" id="PF06496">
    <property type="entry name" value="DUF1097"/>
    <property type="match status" value="1"/>
</dbReference>
<keyword evidence="1" id="KW-0472">Membrane</keyword>
<dbReference type="InterPro" id="IPR009476">
    <property type="entry name" value="DUF1097"/>
</dbReference>
<feature type="transmembrane region" description="Helical" evidence="1">
    <location>
        <begin position="109"/>
        <end position="129"/>
    </location>
</feature>
<gene>
    <name evidence="2" type="ORF">A2934_00110</name>
</gene>
<feature type="transmembrane region" description="Helical" evidence="1">
    <location>
        <begin position="141"/>
        <end position="162"/>
    </location>
</feature>
<accession>A0A1G2L6S8</accession>
<dbReference type="EMBL" id="MHQO01000011">
    <property type="protein sequence ID" value="OHA07345.1"/>
    <property type="molecule type" value="Genomic_DNA"/>
</dbReference>
<dbReference type="Proteomes" id="UP000177982">
    <property type="component" value="Unassembled WGS sequence"/>
</dbReference>
<comment type="caution">
    <text evidence="2">The sequence shown here is derived from an EMBL/GenBank/DDBJ whole genome shotgun (WGS) entry which is preliminary data.</text>
</comment>
<organism evidence="2 3">
    <name type="scientific">Candidatus Sungbacteria bacterium RIFCSPLOWO2_01_FULL_47_10</name>
    <dbReference type="NCBI Taxonomy" id="1802276"/>
    <lineage>
        <taxon>Bacteria</taxon>
        <taxon>Candidatus Sungiibacteriota</taxon>
    </lineage>
</organism>
<sequence>MENTKYNKNTFICNAVMPYRRIDKKMQVPFKKYMPVAIHVGVWVFIWLWVGLRFGMVLWIPFISWSMWYIIGPSWSIRKKRFYKNLIGAIGGTVYAVAFILLIPVAANLFGSFAIPMLGFFAGLTILLLELTDWFEYAMSYFFTFGSYFAFAFAGGAYGAVGDYGIVFAGSWGSAAGYIQDFAYFMALILVGFFLGYITDIVRYKILAHEGLTDESQQKTIFDKEV</sequence>
<feature type="transmembrane region" description="Helical" evidence="1">
    <location>
        <begin position="82"/>
        <end position="103"/>
    </location>
</feature>
<feature type="transmembrane region" description="Helical" evidence="1">
    <location>
        <begin position="33"/>
        <end position="50"/>
    </location>
</feature>
<evidence type="ECO:0000313" key="2">
    <source>
        <dbReference type="EMBL" id="OHA07345.1"/>
    </source>
</evidence>
<dbReference type="AlphaFoldDB" id="A0A1G2L6S8"/>
<evidence type="ECO:0000256" key="1">
    <source>
        <dbReference type="SAM" id="Phobius"/>
    </source>
</evidence>
<evidence type="ECO:0008006" key="4">
    <source>
        <dbReference type="Google" id="ProtNLM"/>
    </source>
</evidence>
<feature type="transmembrane region" description="Helical" evidence="1">
    <location>
        <begin position="182"/>
        <end position="199"/>
    </location>
</feature>
<evidence type="ECO:0000313" key="3">
    <source>
        <dbReference type="Proteomes" id="UP000177982"/>
    </source>
</evidence>
<reference evidence="2 3" key="1">
    <citation type="journal article" date="2016" name="Nat. Commun.">
        <title>Thousands of microbial genomes shed light on interconnected biogeochemical processes in an aquifer system.</title>
        <authorList>
            <person name="Anantharaman K."/>
            <person name="Brown C.T."/>
            <person name="Hug L.A."/>
            <person name="Sharon I."/>
            <person name="Castelle C.J."/>
            <person name="Probst A.J."/>
            <person name="Thomas B.C."/>
            <person name="Singh A."/>
            <person name="Wilkins M.J."/>
            <person name="Karaoz U."/>
            <person name="Brodie E.L."/>
            <person name="Williams K.H."/>
            <person name="Hubbard S.S."/>
            <person name="Banfield J.F."/>
        </authorList>
    </citation>
    <scope>NUCLEOTIDE SEQUENCE [LARGE SCALE GENOMIC DNA]</scope>
</reference>